<sequence>MRRSAASVSACERTETYSPAAMDSAPATSPANPDVKMAPCVACAAATPVIRLAVETMPSLAPSTAARSQPTRSERCSSGCREWRLMAVSVRGSRGRR</sequence>
<reference evidence="2 3" key="1">
    <citation type="journal article" date="2020" name="Microb. Genom.">
        <title>Genetic diversity of clinical and environmental Mucorales isolates obtained from an investigation of mucormycosis cases among solid organ transplant recipients.</title>
        <authorList>
            <person name="Nguyen M.H."/>
            <person name="Kaul D."/>
            <person name="Muto C."/>
            <person name="Cheng S.J."/>
            <person name="Richter R.A."/>
            <person name="Bruno V.M."/>
            <person name="Liu G."/>
            <person name="Beyhan S."/>
            <person name="Sundermann A.J."/>
            <person name="Mounaud S."/>
            <person name="Pasculle A.W."/>
            <person name="Nierman W.C."/>
            <person name="Driscoll E."/>
            <person name="Cumbie R."/>
            <person name="Clancy C.J."/>
            <person name="Dupont C.L."/>
        </authorList>
    </citation>
    <scope>NUCLEOTIDE SEQUENCE [LARGE SCALE GENOMIC DNA]</scope>
    <source>
        <strain evidence="2 3">GL24</strain>
    </source>
</reference>
<gene>
    <name evidence="2" type="ORF">G6F50_017344</name>
</gene>
<accession>A0A9P7C0E8</accession>
<comment type="caution">
    <text evidence="2">The sequence shown here is derived from an EMBL/GenBank/DDBJ whole genome shotgun (WGS) entry which is preliminary data.</text>
</comment>
<name>A0A9P7C0E8_9FUNG</name>
<dbReference type="Proteomes" id="UP000740926">
    <property type="component" value="Unassembled WGS sequence"/>
</dbReference>
<evidence type="ECO:0000313" key="2">
    <source>
        <dbReference type="EMBL" id="KAG1530395.1"/>
    </source>
</evidence>
<keyword evidence="3" id="KW-1185">Reference proteome</keyword>
<proteinExistence type="predicted"/>
<evidence type="ECO:0000313" key="3">
    <source>
        <dbReference type="Proteomes" id="UP000740926"/>
    </source>
</evidence>
<dbReference type="EMBL" id="JAANIU010012552">
    <property type="protein sequence ID" value="KAG1530395.1"/>
    <property type="molecule type" value="Genomic_DNA"/>
</dbReference>
<organism evidence="2 3">
    <name type="scientific">Rhizopus delemar</name>
    <dbReference type="NCBI Taxonomy" id="936053"/>
    <lineage>
        <taxon>Eukaryota</taxon>
        <taxon>Fungi</taxon>
        <taxon>Fungi incertae sedis</taxon>
        <taxon>Mucoromycota</taxon>
        <taxon>Mucoromycotina</taxon>
        <taxon>Mucoromycetes</taxon>
        <taxon>Mucorales</taxon>
        <taxon>Mucorineae</taxon>
        <taxon>Rhizopodaceae</taxon>
        <taxon>Rhizopus</taxon>
    </lineage>
</organism>
<dbReference type="AlphaFoldDB" id="A0A9P7C0E8"/>
<evidence type="ECO:0000256" key="1">
    <source>
        <dbReference type="SAM" id="MobiDB-lite"/>
    </source>
</evidence>
<protein>
    <submittedName>
        <fullName evidence="2">Uncharacterized protein</fullName>
    </submittedName>
</protein>
<feature type="region of interest" description="Disordered" evidence="1">
    <location>
        <begin position="1"/>
        <end position="32"/>
    </location>
</feature>